<protein>
    <submittedName>
        <fullName evidence="1">Uncharacterized protein</fullName>
    </submittedName>
</protein>
<accession>A0A443IQJ8</accession>
<dbReference type="EMBL" id="SAUW01000017">
    <property type="protein sequence ID" value="RWR08583.1"/>
    <property type="molecule type" value="Genomic_DNA"/>
</dbReference>
<dbReference type="InterPro" id="IPR045386">
    <property type="entry name" value="DUF6525"/>
</dbReference>
<evidence type="ECO:0000313" key="2">
    <source>
        <dbReference type="Proteomes" id="UP000285710"/>
    </source>
</evidence>
<organism evidence="1 2">
    <name type="scientific">Paenirhodobacter populi</name>
    <dbReference type="NCBI Taxonomy" id="2306993"/>
    <lineage>
        <taxon>Bacteria</taxon>
        <taxon>Pseudomonadati</taxon>
        <taxon>Pseudomonadota</taxon>
        <taxon>Alphaproteobacteria</taxon>
        <taxon>Rhodobacterales</taxon>
        <taxon>Rhodobacter group</taxon>
        <taxon>Paenirhodobacter</taxon>
    </lineage>
</organism>
<gene>
    <name evidence="1" type="ORF">D2T33_15855</name>
</gene>
<dbReference type="Pfam" id="PF20135">
    <property type="entry name" value="DUF6525"/>
    <property type="match status" value="1"/>
</dbReference>
<proteinExistence type="predicted"/>
<comment type="caution">
    <text evidence="1">The sequence shown here is derived from an EMBL/GenBank/DDBJ whole genome shotgun (WGS) entry which is preliminary data.</text>
</comment>
<reference evidence="1 2" key="1">
    <citation type="submission" date="2019-01" db="EMBL/GenBank/DDBJ databases">
        <title>Sinorhodobacter populi sp. nov. isolated from the symptomatic bark tissue of Populus euramericana canker.</title>
        <authorList>
            <person name="Xu G."/>
        </authorList>
    </citation>
    <scope>NUCLEOTIDE SEQUENCE [LARGE SCALE GENOMIC DNA]</scope>
    <source>
        <strain evidence="1 2">2D-5</strain>
    </source>
</reference>
<name>A0A443IQJ8_9RHOB</name>
<reference evidence="1 2" key="2">
    <citation type="submission" date="2019-01" db="EMBL/GenBank/DDBJ databases">
        <authorList>
            <person name="Li Y."/>
        </authorList>
    </citation>
    <scope>NUCLEOTIDE SEQUENCE [LARGE SCALE GENOMIC DNA]</scope>
    <source>
        <strain evidence="1 2">2D-5</strain>
    </source>
</reference>
<keyword evidence="2" id="KW-1185">Reference proteome</keyword>
<dbReference type="AlphaFoldDB" id="A0A443IQJ8"/>
<sequence length="89" mass="9901">MKRNLASSLRKRWRGDPMAAHDRLPEPARNWCARAVLPWSAASVGRIWARAMAETGSEEAALARLDAVQDAMLARDRHSPIPSISEIII</sequence>
<evidence type="ECO:0000313" key="1">
    <source>
        <dbReference type="EMBL" id="RWR08583.1"/>
    </source>
</evidence>
<dbReference type="Proteomes" id="UP000285710">
    <property type="component" value="Unassembled WGS sequence"/>
</dbReference>